<evidence type="ECO:0000256" key="10">
    <source>
        <dbReference type="ARBA" id="ARBA00023180"/>
    </source>
</evidence>
<dbReference type="GO" id="GO:0005886">
    <property type="term" value="C:plasma membrane"/>
    <property type="evidence" value="ECO:0007669"/>
    <property type="project" value="UniProtKB-SubCell"/>
</dbReference>
<dbReference type="AlphaFoldDB" id="A0A336KZK7"/>
<proteinExistence type="inferred from homology"/>
<accession>A0A336KZK7</accession>
<keyword evidence="9 12" id="KW-0675">Receptor</keyword>
<evidence type="ECO:0000313" key="15">
    <source>
        <dbReference type="EMBL" id="SSX10405.1"/>
    </source>
</evidence>
<dbReference type="InterPro" id="IPR005390">
    <property type="entry name" value="NeuromedU_rcpt"/>
</dbReference>
<evidence type="ECO:0000256" key="12">
    <source>
        <dbReference type="RuleBase" id="RU000688"/>
    </source>
</evidence>
<evidence type="ECO:0000256" key="4">
    <source>
        <dbReference type="ARBA" id="ARBA00022692"/>
    </source>
</evidence>
<dbReference type="InterPro" id="IPR000276">
    <property type="entry name" value="GPCR_Rhodpsn"/>
</dbReference>
<feature type="transmembrane region" description="Helical" evidence="13">
    <location>
        <begin position="71"/>
        <end position="98"/>
    </location>
</feature>
<keyword evidence="10" id="KW-0325">Glycoprotein</keyword>
<protein>
    <submittedName>
        <fullName evidence="15">CSON002053 protein</fullName>
    </submittedName>
</protein>
<keyword evidence="6 12" id="KW-0297">G-protein coupled receptor</keyword>
<dbReference type="PRINTS" id="PR00237">
    <property type="entry name" value="GPCRRHODOPSN"/>
</dbReference>
<evidence type="ECO:0000256" key="2">
    <source>
        <dbReference type="ARBA" id="ARBA00010663"/>
    </source>
</evidence>
<keyword evidence="7 13" id="KW-0472">Membrane</keyword>
<evidence type="ECO:0000259" key="14">
    <source>
        <dbReference type="PROSITE" id="PS50262"/>
    </source>
</evidence>
<dbReference type="PANTHER" id="PTHR24243:SF232">
    <property type="entry name" value="PYROKININ 2 RECEPTOR 1-RELATED"/>
    <property type="match status" value="1"/>
</dbReference>
<dbReference type="GO" id="GO:0001607">
    <property type="term" value="F:neuromedin U receptor activity"/>
    <property type="evidence" value="ECO:0007669"/>
    <property type="project" value="InterPro"/>
</dbReference>
<feature type="transmembrane region" description="Helical" evidence="13">
    <location>
        <begin position="233"/>
        <end position="255"/>
    </location>
</feature>
<dbReference type="VEuPathDB" id="VectorBase:CSON002053"/>
<evidence type="ECO:0000256" key="6">
    <source>
        <dbReference type="ARBA" id="ARBA00023040"/>
    </source>
</evidence>
<dbReference type="SUPFAM" id="SSF81321">
    <property type="entry name" value="Family A G protein-coupled receptor-like"/>
    <property type="match status" value="1"/>
</dbReference>
<keyword evidence="8" id="KW-1015">Disulfide bond</keyword>
<dbReference type="PROSITE" id="PS00237">
    <property type="entry name" value="G_PROTEIN_RECEP_F1_1"/>
    <property type="match status" value="1"/>
</dbReference>
<keyword evidence="5 13" id="KW-1133">Transmembrane helix</keyword>
<evidence type="ECO:0000256" key="13">
    <source>
        <dbReference type="SAM" id="Phobius"/>
    </source>
</evidence>
<evidence type="ECO:0000256" key="11">
    <source>
        <dbReference type="ARBA" id="ARBA00023224"/>
    </source>
</evidence>
<comment type="subcellular location">
    <subcellularLocation>
        <location evidence="1">Cell membrane</location>
        <topology evidence="1">Multi-pass membrane protein</topology>
    </subcellularLocation>
</comment>
<gene>
    <name evidence="15" type="primary">CSON002053</name>
</gene>
<dbReference type="Gene3D" id="1.20.1070.10">
    <property type="entry name" value="Rhodopsin 7-helix transmembrane proteins"/>
    <property type="match status" value="1"/>
</dbReference>
<dbReference type="PANTHER" id="PTHR24243">
    <property type="entry name" value="G-PROTEIN COUPLED RECEPTOR"/>
    <property type="match status" value="1"/>
</dbReference>
<dbReference type="Pfam" id="PF00001">
    <property type="entry name" value="7tm_1"/>
    <property type="match status" value="1"/>
</dbReference>
<keyword evidence="11 12" id="KW-0807">Transducer</keyword>
<feature type="domain" description="G-protein coupled receptors family 1 profile" evidence="14">
    <location>
        <begin position="89"/>
        <end position="343"/>
    </location>
</feature>
<organism evidence="15">
    <name type="scientific">Culicoides sonorensis</name>
    <name type="common">Biting midge</name>
    <dbReference type="NCBI Taxonomy" id="179676"/>
    <lineage>
        <taxon>Eukaryota</taxon>
        <taxon>Metazoa</taxon>
        <taxon>Ecdysozoa</taxon>
        <taxon>Arthropoda</taxon>
        <taxon>Hexapoda</taxon>
        <taxon>Insecta</taxon>
        <taxon>Pterygota</taxon>
        <taxon>Neoptera</taxon>
        <taxon>Endopterygota</taxon>
        <taxon>Diptera</taxon>
        <taxon>Nematocera</taxon>
        <taxon>Chironomoidea</taxon>
        <taxon>Ceratopogonidae</taxon>
        <taxon>Ceratopogoninae</taxon>
        <taxon>Culicoides</taxon>
        <taxon>Monoculicoides</taxon>
    </lineage>
</organism>
<evidence type="ECO:0000256" key="3">
    <source>
        <dbReference type="ARBA" id="ARBA00022475"/>
    </source>
</evidence>
<feature type="transmembrane region" description="Helical" evidence="13">
    <location>
        <begin position="110"/>
        <end position="128"/>
    </location>
</feature>
<comment type="similarity">
    <text evidence="2 12">Belongs to the G-protein coupled receptor 1 family.</text>
</comment>
<dbReference type="InterPro" id="IPR017452">
    <property type="entry name" value="GPCR_Rhodpsn_7TM"/>
</dbReference>
<feature type="transmembrane region" description="Helical" evidence="13">
    <location>
        <begin position="276"/>
        <end position="292"/>
    </location>
</feature>
<reference evidence="15" key="1">
    <citation type="submission" date="2018-04" db="EMBL/GenBank/DDBJ databases">
        <authorList>
            <person name="Go L.Y."/>
            <person name="Mitchell J.A."/>
        </authorList>
    </citation>
    <scope>NUCLEOTIDE SEQUENCE</scope>
    <source>
        <tissue evidence="15">Whole organism</tissue>
    </source>
</reference>
<dbReference type="PROSITE" id="PS50262">
    <property type="entry name" value="G_PROTEIN_RECEP_F1_2"/>
    <property type="match status" value="1"/>
</dbReference>
<keyword evidence="3" id="KW-1003">Cell membrane</keyword>
<evidence type="ECO:0000256" key="5">
    <source>
        <dbReference type="ARBA" id="ARBA00022989"/>
    </source>
</evidence>
<dbReference type="EMBL" id="UFQT01001337">
    <property type="protein sequence ID" value="SSX30091.1"/>
    <property type="molecule type" value="Genomic_DNA"/>
</dbReference>
<dbReference type="PRINTS" id="PR01565">
    <property type="entry name" value="NEUROMEDINUR"/>
</dbReference>
<reference evidence="16" key="2">
    <citation type="submission" date="2018-07" db="EMBL/GenBank/DDBJ databases">
        <authorList>
            <person name="Quirk P.G."/>
            <person name="Krulwich T.A."/>
        </authorList>
    </citation>
    <scope>NUCLEOTIDE SEQUENCE</scope>
</reference>
<dbReference type="EMBL" id="UFQS01001337">
    <property type="protein sequence ID" value="SSX10405.1"/>
    <property type="molecule type" value="Genomic_DNA"/>
</dbReference>
<dbReference type="OMA" id="YVTEWTS"/>
<feature type="transmembrane region" description="Helical" evidence="13">
    <location>
        <begin position="320"/>
        <end position="346"/>
    </location>
</feature>
<evidence type="ECO:0000256" key="9">
    <source>
        <dbReference type="ARBA" id="ARBA00023170"/>
    </source>
</evidence>
<sequence length="495" mass="56388">MAYTTHNKELLTLMQHPAFEHLANNSNQAFLIQTLENLTKLHHHNKSIDLENIISIIPQLDAQSETDPLSVIILITVFYSFIFVAGILGNVMTCVIIFKNKHMHTATNYYLFNLAVSDFLLLVIGLPLDLYNIWNPNSFPFNETTCIFQGLLLETVTNVTILTITSFSVERYIAICHPFRSHAMSKLSRAIKFIVGIWIGAFLLATPQSFLFGVIVEESSRVCSIKTSSINGYFFEVSSFLFFIGPLFVISILYIRIGMKLKNSTMFENTMQHSDFEHLAVVVAFMLCWFPFHAQRLMAVYGKAMSADTEFKPDQLFMRVYVILTYISGVMYFLSTCINPLLYNIMSNKFRAASKKTLQPYCSKCCCYTPHSNHSYTGISIHQSMFRTKKPPPKPRRLTIPFVKQDSSSSVTTQLTLNLNTPVTETFSNQTTPPLTACSYISTTCRNGSPTKLNGNKSVYNETVEKDENRSRFEFKMAKAKIESSLRESEEDRYL</sequence>
<evidence type="ECO:0000256" key="8">
    <source>
        <dbReference type="ARBA" id="ARBA00023157"/>
    </source>
</evidence>
<name>A0A336KZK7_CULSO</name>
<feature type="transmembrane region" description="Helical" evidence="13">
    <location>
        <begin position="190"/>
        <end position="213"/>
    </location>
</feature>
<feature type="transmembrane region" description="Helical" evidence="13">
    <location>
        <begin position="148"/>
        <end position="169"/>
    </location>
</feature>
<evidence type="ECO:0000256" key="1">
    <source>
        <dbReference type="ARBA" id="ARBA00004651"/>
    </source>
</evidence>
<keyword evidence="4 12" id="KW-0812">Transmembrane</keyword>
<evidence type="ECO:0000256" key="7">
    <source>
        <dbReference type="ARBA" id="ARBA00023136"/>
    </source>
</evidence>
<evidence type="ECO:0000313" key="16">
    <source>
        <dbReference type="EMBL" id="SSX30091.1"/>
    </source>
</evidence>